<evidence type="ECO:0000256" key="9">
    <source>
        <dbReference type="ARBA" id="ARBA00023012"/>
    </source>
</evidence>
<dbReference type="PANTHER" id="PTHR45436">
    <property type="entry name" value="SENSOR HISTIDINE KINASE YKOH"/>
    <property type="match status" value="1"/>
</dbReference>
<accession>A0A2K9NCY4</accession>
<evidence type="ECO:0000256" key="5">
    <source>
        <dbReference type="ARBA" id="ARBA00022679"/>
    </source>
</evidence>
<dbReference type="PROSITE" id="PS50885">
    <property type="entry name" value="HAMP"/>
    <property type="match status" value="1"/>
</dbReference>
<dbReference type="InterPro" id="IPR025919">
    <property type="entry name" value="Stimulus_sens_dom"/>
</dbReference>
<organism evidence="13 14">
    <name type="scientific">Niveispirillum cyanobacteriorum</name>
    <dbReference type="NCBI Taxonomy" id="1612173"/>
    <lineage>
        <taxon>Bacteria</taxon>
        <taxon>Pseudomonadati</taxon>
        <taxon>Pseudomonadota</taxon>
        <taxon>Alphaproteobacteria</taxon>
        <taxon>Rhodospirillales</taxon>
        <taxon>Azospirillaceae</taxon>
        <taxon>Niveispirillum</taxon>
    </lineage>
</organism>
<dbReference type="Gene3D" id="6.10.340.10">
    <property type="match status" value="1"/>
</dbReference>
<keyword evidence="8 12" id="KW-1133">Transmembrane helix</keyword>
<dbReference type="InterPro" id="IPR003660">
    <property type="entry name" value="HAMP_dom"/>
</dbReference>
<dbReference type="SUPFAM" id="SSF158472">
    <property type="entry name" value="HAMP domain-like"/>
    <property type="match status" value="1"/>
</dbReference>
<dbReference type="CDD" id="cd06225">
    <property type="entry name" value="HAMP"/>
    <property type="match status" value="1"/>
</dbReference>
<evidence type="ECO:0000256" key="1">
    <source>
        <dbReference type="ARBA" id="ARBA00000085"/>
    </source>
</evidence>
<dbReference type="PANTHER" id="PTHR45436:SF5">
    <property type="entry name" value="SENSOR HISTIDINE KINASE TRCS"/>
    <property type="match status" value="1"/>
</dbReference>
<reference evidence="13 14" key="1">
    <citation type="submission" date="2017-12" db="EMBL/GenBank/DDBJ databases">
        <title>Genomes of bacteria within cyanobacterial aggregates.</title>
        <authorList>
            <person name="Cai H."/>
        </authorList>
    </citation>
    <scope>NUCLEOTIDE SEQUENCE [LARGE SCALE GENOMIC DNA]</scope>
    <source>
        <strain evidence="13 14">TH16</strain>
    </source>
</reference>
<dbReference type="SMART" id="SM00304">
    <property type="entry name" value="HAMP"/>
    <property type="match status" value="1"/>
</dbReference>
<feature type="transmembrane region" description="Helical" evidence="12">
    <location>
        <begin position="36"/>
        <end position="58"/>
    </location>
</feature>
<evidence type="ECO:0000313" key="14">
    <source>
        <dbReference type="Proteomes" id="UP000234752"/>
    </source>
</evidence>
<evidence type="ECO:0000256" key="8">
    <source>
        <dbReference type="ARBA" id="ARBA00022989"/>
    </source>
</evidence>
<dbReference type="InterPro" id="IPR036890">
    <property type="entry name" value="HATPase_C_sf"/>
</dbReference>
<gene>
    <name evidence="13" type="ORF">C0V82_12365</name>
</gene>
<evidence type="ECO:0000256" key="11">
    <source>
        <dbReference type="SAM" id="MobiDB-lite"/>
    </source>
</evidence>
<dbReference type="PRINTS" id="PR00344">
    <property type="entry name" value="BCTRLSENSOR"/>
</dbReference>
<dbReference type="Pfam" id="PF02518">
    <property type="entry name" value="HATPase_c"/>
    <property type="match status" value="1"/>
</dbReference>
<sequence length="583" mass="64062">MERGYMLERPFGDRAGGGKAAAETPARRRVRHFSPLTLRILAVNMLALAILLGGLLYLSTYQQWLIDKELSALSTEAKIFAGALGEGAMQPATDEFNEPTNQLSYELARQMVRRLVETTDTRTRLFAPNGELIADSRVLGGPKGTVQIEELPPLRDGNRLTEIGIAIYDYIVNAVPEREHLPAYPNEKDLTAENYPDVMKALSGEVGSNIWRIGRADGRSDMVLTVAVPVQRYKKVLGAVYISRGGAAVDVAVREFRMDILRLFAITLGVTVLLSFYLAGTIARPIRRLAQAADEVRHGHGRQVTIPDFSRRRDEVGDLSVSLREMTDAIWNRMDAIERFAADVAHEIKNPLTSMRSAVETVQRVKTDEQRQRLLSIIHHDVQRLDRLISDISNASRLDAELSRARAEPADVGQMLTMLANIHDATLGNAEALREAAAEAGGDVADAPAPVRVEVEMPNTRTGLVVPGLEGRLTQVFQNLLSNALSFSPPGGVVRFKVRSLPDRVEITCEDQGPGIPEGKLDAIFDRFYSERPKSEAFGKHSGLGLSISKQIIDAHQGRIFADNIKGADGAVQGARFTVVLPR</sequence>
<evidence type="ECO:0000256" key="6">
    <source>
        <dbReference type="ARBA" id="ARBA00022692"/>
    </source>
</evidence>
<dbReference type="SUPFAM" id="SSF47384">
    <property type="entry name" value="Homodimeric domain of signal transducing histidine kinase"/>
    <property type="match status" value="1"/>
</dbReference>
<evidence type="ECO:0000313" key="13">
    <source>
        <dbReference type="EMBL" id="AUN30947.1"/>
    </source>
</evidence>
<dbReference type="InterPro" id="IPR003661">
    <property type="entry name" value="HisK_dim/P_dom"/>
</dbReference>
<evidence type="ECO:0000256" key="2">
    <source>
        <dbReference type="ARBA" id="ARBA00004370"/>
    </source>
</evidence>
<name>A0A2K9NCY4_9PROT</name>
<dbReference type="Proteomes" id="UP000234752">
    <property type="component" value="Chromosome eg_1"/>
</dbReference>
<keyword evidence="7 13" id="KW-0418">Kinase</keyword>
<dbReference type="AlphaFoldDB" id="A0A2K9NCY4"/>
<feature type="region of interest" description="Disordered" evidence="11">
    <location>
        <begin position="1"/>
        <end position="26"/>
    </location>
</feature>
<dbReference type="InterPro" id="IPR025908">
    <property type="entry name" value="Sensor_TM1"/>
</dbReference>
<dbReference type="Pfam" id="PF13756">
    <property type="entry name" value="Stimulus_sens_1"/>
    <property type="match status" value="1"/>
</dbReference>
<dbReference type="Pfam" id="PF00672">
    <property type="entry name" value="HAMP"/>
    <property type="match status" value="1"/>
</dbReference>
<dbReference type="InterPro" id="IPR050428">
    <property type="entry name" value="TCS_sensor_his_kinase"/>
</dbReference>
<dbReference type="InterPro" id="IPR005467">
    <property type="entry name" value="His_kinase_dom"/>
</dbReference>
<evidence type="ECO:0000256" key="12">
    <source>
        <dbReference type="SAM" id="Phobius"/>
    </source>
</evidence>
<evidence type="ECO:0000256" key="3">
    <source>
        <dbReference type="ARBA" id="ARBA00012438"/>
    </source>
</evidence>
<dbReference type="SMART" id="SM00388">
    <property type="entry name" value="HisKA"/>
    <property type="match status" value="1"/>
</dbReference>
<keyword evidence="5" id="KW-0808">Transferase</keyword>
<proteinExistence type="predicted"/>
<dbReference type="CDD" id="cd00082">
    <property type="entry name" value="HisKA"/>
    <property type="match status" value="1"/>
</dbReference>
<dbReference type="KEGG" id="ncb:C0V82_12365"/>
<comment type="catalytic activity">
    <reaction evidence="1">
        <text>ATP + protein L-histidine = ADP + protein N-phospho-L-histidine.</text>
        <dbReference type="EC" id="2.7.13.3"/>
    </reaction>
</comment>
<dbReference type="EC" id="2.7.13.3" evidence="3"/>
<dbReference type="SMART" id="SM00387">
    <property type="entry name" value="HATPase_c"/>
    <property type="match status" value="1"/>
</dbReference>
<evidence type="ECO:0000256" key="4">
    <source>
        <dbReference type="ARBA" id="ARBA00022553"/>
    </source>
</evidence>
<dbReference type="SUPFAM" id="SSF55874">
    <property type="entry name" value="ATPase domain of HSP90 chaperone/DNA topoisomerase II/histidine kinase"/>
    <property type="match status" value="1"/>
</dbReference>
<dbReference type="InterPro" id="IPR004358">
    <property type="entry name" value="Sig_transdc_His_kin-like_C"/>
</dbReference>
<keyword evidence="6 12" id="KW-0812">Transmembrane</keyword>
<dbReference type="Gene3D" id="1.10.287.130">
    <property type="match status" value="1"/>
</dbReference>
<keyword evidence="9" id="KW-0902">Two-component regulatory system</keyword>
<feature type="compositionally biased region" description="Basic and acidic residues" evidence="11">
    <location>
        <begin position="1"/>
        <end position="12"/>
    </location>
</feature>
<dbReference type="PROSITE" id="PS50109">
    <property type="entry name" value="HIS_KIN"/>
    <property type="match status" value="1"/>
</dbReference>
<dbReference type="GO" id="GO:0016020">
    <property type="term" value="C:membrane"/>
    <property type="evidence" value="ECO:0007669"/>
    <property type="project" value="UniProtKB-SubCell"/>
</dbReference>
<keyword evidence="4" id="KW-0597">Phosphoprotein</keyword>
<protein>
    <recommendedName>
        <fullName evidence="3">histidine kinase</fullName>
        <ecNumber evidence="3">2.7.13.3</ecNumber>
    </recommendedName>
</protein>
<dbReference type="Pfam" id="PF13755">
    <property type="entry name" value="Sensor_TM1"/>
    <property type="match status" value="1"/>
</dbReference>
<feature type="transmembrane region" description="Helical" evidence="12">
    <location>
        <begin position="260"/>
        <end position="279"/>
    </location>
</feature>
<evidence type="ECO:0000256" key="10">
    <source>
        <dbReference type="ARBA" id="ARBA00023136"/>
    </source>
</evidence>
<dbReference type="Gene3D" id="3.30.565.10">
    <property type="entry name" value="Histidine kinase-like ATPase, C-terminal domain"/>
    <property type="match status" value="1"/>
</dbReference>
<dbReference type="InterPro" id="IPR003594">
    <property type="entry name" value="HATPase_dom"/>
</dbReference>
<dbReference type="EMBL" id="CP025611">
    <property type="protein sequence ID" value="AUN30947.1"/>
    <property type="molecule type" value="Genomic_DNA"/>
</dbReference>
<evidence type="ECO:0000256" key="7">
    <source>
        <dbReference type="ARBA" id="ARBA00022777"/>
    </source>
</evidence>
<keyword evidence="10 12" id="KW-0472">Membrane</keyword>
<dbReference type="InterPro" id="IPR036097">
    <property type="entry name" value="HisK_dim/P_sf"/>
</dbReference>
<dbReference type="Pfam" id="PF00512">
    <property type="entry name" value="HisKA"/>
    <property type="match status" value="1"/>
</dbReference>
<comment type="subcellular location">
    <subcellularLocation>
        <location evidence="2">Membrane</location>
    </subcellularLocation>
</comment>
<dbReference type="GO" id="GO:0000155">
    <property type="term" value="F:phosphorelay sensor kinase activity"/>
    <property type="evidence" value="ECO:0007669"/>
    <property type="project" value="InterPro"/>
</dbReference>
<keyword evidence="14" id="KW-1185">Reference proteome</keyword>
<dbReference type="OrthoDB" id="9805942at2"/>